<comment type="caution">
    <text evidence="2">The sequence shown here is derived from an EMBL/GenBank/DDBJ whole genome shotgun (WGS) entry which is preliminary data.</text>
</comment>
<gene>
    <name evidence="2" type="ORF">EVAR_51796_1</name>
</gene>
<name>A0A4C2A6R2_EUMVA</name>
<sequence length="105" mass="12163">MGGMVIEREGMREKKEGERESPLVRPPQARRRAVSRFESEILVRQQYLRGRAAKAKMEKKKALRSGTNSLEIARLLICYHLKTFALVFYRLTAAMEYCGRCNNNV</sequence>
<protein>
    <submittedName>
        <fullName evidence="2">Uncharacterized protein</fullName>
    </submittedName>
</protein>
<feature type="region of interest" description="Disordered" evidence="1">
    <location>
        <begin position="1"/>
        <end position="29"/>
    </location>
</feature>
<organism evidence="2 3">
    <name type="scientific">Eumeta variegata</name>
    <name type="common">Bagworm moth</name>
    <name type="synonym">Eumeta japonica</name>
    <dbReference type="NCBI Taxonomy" id="151549"/>
    <lineage>
        <taxon>Eukaryota</taxon>
        <taxon>Metazoa</taxon>
        <taxon>Ecdysozoa</taxon>
        <taxon>Arthropoda</taxon>
        <taxon>Hexapoda</taxon>
        <taxon>Insecta</taxon>
        <taxon>Pterygota</taxon>
        <taxon>Neoptera</taxon>
        <taxon>Endopterygota</taxon>
        <taxon>Lepidoptera</taxon>
        <taxon>Glossata</taxon>
        <taxon>Ditrysia</taxon>
        <taxon>Tineoidea</taxon>
        <taxon>Psychidae</taxon>
        <taxon>Oiketicinae</taxon>
        <taxon>Eumeta</taxon>
    </lineage>
</organism>
<dbReference type="Proteomes" id="UP000299102">
    <property type="component" value="Unassembled WGS sequence"/>
</dbReference>
<feature type="compositionally biased region" description="Basic and acidic residues" evidence="1">
    <location>
        <begin position="1"/>
        <end position="22"/>
    </location>
</feature>
<reference evidence="2 3" key="1">
    <citation type="journal article" date="2019" name="Commun. Biol.">
        <title>The bagworm genome reveals a unique fibroin gene that provides high tensile strength.</title>
        <authorList>
            <person name="Kono N."/>
            <person name="Nakamura H."/>
            <person name="Ohtoshi R."/>
            <person name="Tomita M."/>
            <person name="Numata K."/>
            <person name="Arakawa K."/>
        </authorList>
    </citation>
    <scope>NUCLEOTIDE SEQUENCE [LARGE SCALE GENOMIC DNA]</scope>
</reference>
<proteinExistence type="predicted"/>
<evidence type="ECO:0000313" key="3">
    <source>
        <dbReference type="Proteomes" id="UP000299102"/>
    </source>
</evidence>
<evidence type="ECO:0000313" key="2">
    <source>
        <dbReference type="EMBL" id="GBP94993.1"/>
    </source>
</evidence>
<accession>A0A4C2A6R2</accession>
<keyword evidence="3" id="KW-1185">Reference proteome</keyword>
<dbReference type="AlphaFoldDB" id="A0A4C2A6R2"/>
<dbReference type="EMBL" id="BGZK01002571">
    <property type="protein sequence ID" value="GBP94993.1"/>
    <property type="molecule type" value="Genomic_DNA"/>
</dbReference>
<evidence type="ECO:0000256" key="1">
    <source>
        <dbReference type="SAM" id="MobiDB-lite"/>
    </source>
</evidence>